<dbReference type="CDD" id="cd11069">
    <property type="entry name" value="CYP_FUM15-like"/>
    <property type="match status" value="1"/>
</dbReference>
<keyword evidence="3" id="KW-0472">Membrane</keyword>
<dbReference type="RefSeq" id="XP_033531375.1">
    <property type="nucleotide sequence ID" value="XM_033677186.1"/>
</dbReference>
<evidence type="ECO:0000313" key="7">
    <source>
        <dbReference type="RefSeq" id="XP_033531375.1"/>
    </source>
</evidence>
<comment type="cofactor">
    <cofactor evidence="1">
        <name>heme</name>
        <dbReference type="ChEBI" id="CHEBI:30413"/>
    </cofactor>
</comment>
<dbReference type="PANTHER" id="PTHR24305:SF227">
    <property type="entry name" value="P450, PUTATIVE (EUROFUNG)-RELATED"/>
    <property type="match status" value="1"/>
</dbReference>
<keyword evidence="1" id="KW-0479">Metal-binding</keyword>
<dbReference type="GO" id="GO:0020037">
    <property type="term" value="F:heme binding"/>
    <property type="evidence" value="ECO:0007669"/>
    <property type="project" value="InterPro"/>
</dbReference>
<feature type="chain" id="PRO_5044631630" evidence="4">
    <location>
        <begin position="25"/>
        <end position="545"/>
    </location>
</feature>
<dbReference type="OrthoDB" id="1470350at2759"/>
<dbReference type="SUPFAM" id="SSF48264">
    <property type="entry name" value="Cytochrome P450"/>
    <property type="match status" value="1"/>
</dbReference>
<dbReference type="GO" id="GO:0005506">
    <property type="term" value="F:iron ion binding"/>
    <property type="evidence" value="ECO:0007669"/>
    <property type="project" value="InterPro"/>
</dbReference>
<keyword evidence="3" id="KW-0812">Transmembrane</keyword>
<dbReference type="GeneID" id="54417756"/>
<dbReference type="AlphaFoldDB" id="A0A6G1FVC9"/>
<dbReference type="PRINTS" id="PR00385">
    <property type="entry name" value="P450"/>
</dbReference>
<evidence type="ECO:0000256" key="4">
    <source>
        <dbReference type="SAM" id="SignalP"/>
    </source>
</evidence>
<evidence type="ECO:0000313" key="5">
    <source>
        <dbReference type="EMBL" id="KAF1809744.1"/>
    </source>
</evidence>
<evidence type="ECO:0000313" key="6">
    <source>
        <dbReference type="Proteomes" id="UP000504638"/>
    </source>
</evidence>
<proteinExistence type="predicted"/>
<organism evidence="5">
    <name type="scientific">Eremomyces bilateralis CBS 781.70</name>
    <dbReference type="NCBI Taxonomy" id="1392243"/>
    <lineage>
        <taxon>Eukaryota</taxon>
        <taxon>Fungi</taxon>
        <taxon>Dikarya</taxon>
        <taxon>Ascomycota</taxon>
        <taxon>Pezizomycotina</taxon>
        <taxon>Dothideomycetes</taxon>
        <taxon>Dothideomycetes incertae sedis</taxon>
        <taxon>Eremomycetales</taxon>
        <taxon>Eremomycetaceae</taxon>
        <taxon>Eremomyces</taxon>
    </lineage>
</organism>
<dbReference type="EMBL" id="ML975170">
    <property type="protein sequence ID" value="KAF1809744.1"/>
    <property type="molecule type" value="Genomic_DNA"/>
</dbReference>
<dbReference type="PRINTS" id="PR00463">
    <property type="entry name" value="EP450I"/>
</dbReference>
<protein>
    <submittedName>
        <fullName evidence="5 7">Cytochrome P450</fullName>
    </submittedName>
</protein>
<gene>
    <name evidence="5 7" type="ORF">P152DRAFT_422194</name>
</gene>
<keyword evidence="6" id="KW-1185">Reference proteome</keyword>
<dbReference type="InterPro" id="IPR036396">
    <property type="entry name" value="Cyt_P450_sf"/>
</dbReference>
<dbReference type="Pfam" id="PF00067">
    <property type="entry name" value="p450"/>
    <property type="match status" value="1"/>
</dbReference>
<dbReference type="InterPro" id="IPR050121">
    <property type="entry name" value="Cytochrome_P450_monoxygenase"/>
</dbReference>
<name>A0A6G1FVC9_9PEZI</name>
<dbReference type="PANTHER" id="PTHR24305">
    <property type="entry name" value="CYTOCHROME P450"/>
    <property type="match status" value="1"/>
</dbReference>
<keyword evidence="1" id="KW-0349">Heme</keyword>
<keyword evidence="4" id="KW-0732">Signal</keyword>
<dbReference type="InterPro" id="IPR002401">
    <property type="entry name" value="Cyt_P450_E_grp-I"/>
</dbReference>
<keyword evidence="3" id="KW-1133">Transmembrane helix</keyword>
<feature type="binding site" description="axial binding residue" evidence="1">
    <location>
        <position position="489"/>
    </location>
    <ligand>
        <name>heme</name>
        <dbReference type="ChEBI" id="CHEBI:30413"/>
    </ligand>
    <ligandPart>
        <name>Fe</name>
        <dbReference type="ChEBI" id="CHEBI:18248"/>
    </ligandPart>
</feature>
<feature type="signal peptide" evidence="4">
    <location>
        <begin position="1"/>
        <end position="24"/>
    </location>
</feature>
<dbReference type="InterPro" id="IPR001128">
    <property type="entry name" value="Cyt_P450"/>
</dbReference>
<reference evidence="5 7" key="1">
    <citation type="submission" date="2020-01" db="EMBL/GenBank/DDBJ databases">
        <authorList>
            <consortium name="DOE Joint Genome Institute"/>
            <person name="Haridas S."/>
            <person name="Albert R."/>
            <person name="Binder M."/>
            <person name="Bloem J."/>
            <person name="Labutti K."/>
            <person name="Salamov A."/>
            <person name="Andreopoulos B."/>
            <person name="Baker S.E."/>
            <person name="Barry K."/>
            <person name="Bills G."/>
            <person name="Bluhm B.H."/>
            <person name="Cannon C."/>
            <person name="Castanera R."/>
            <person name="Culley D.E."/>
            <person name="Daum C."/>
            <person name="Ezra D."/>
            <person name="Gonzalez J.B."/>
            <person name="Henrissat B."/>
            <person name="Kuo A."/>
            <person name="Liang C."/>
            <person name="Lipzen A."/>
            <person name="Lutzoni F."/>
            <person name="Magnuson J."/>
            <person name="Mondo S."/>
            <person name="Nolan M."/>
            <person name="Ohm R."/>
            <person name="Pangilinan J."/>
            <person name="Park H.-J."/>
            <person name="Ramirez L."/>
            <person name="Alfaro M."/>
            <person name="Sun H."/>
            <person name="Tritt A."/>
            <person name="Yoshinaga Y."/>
            <person name="Zwiers L.-H."/>
            <person name="Turgeon B.G."/>
            <person name="Goodwin S.B."/>
            <person name="Spatafora J.W."/>
            <person name="Crous P.W."/>
            <person name="Grigoriev I.V."/>
        </authorList>
    </citation>
    <scope>NUCLEOTIDE SEQUENCE</scope>
    <source>
        <strain evidence="5 7">CBS 781.70</strain>
    </source>
</reference>
<reference evidence="7" key="2">
    <citation type="submission" date="2020-04" db="EMBL/GenBank/DDBJ databases">
        <authorList>
            <consortium name="NCBI Genome Project"/>
        </authorList>
    </citation>
    <scope>NUCLEOTIDE SEQUENCE</scope>
    <source>
        <strain evidence="7">CBS 781.70</strain>
    </source>
</reference>
<feature type="transmembrane region" description="Helical" evidence="3">
    <location>
        <begin position="34"/>
        <end position="53"/>
    </location>
</feature>
<sequence length="545" mass="60710">MGTISYLLLSAFALSLCLLRVAPAYSIQSSLVRTFLAIFSIQFSAFAIWKLFLYPHIFSPLRYLPKVPGGSLIAGQFPTILRDPNGVPMERWINEIPNEGLILYHHMFNNERVLVTSPKALAEVLVAKSYTFIKPDQLRRGLGQVLGFGILLAEGDEHKRQRKHLMPAFAFRHIKDLYPVFWSKAREVTNAMAAEVHQPDEEGGVKRDSAVFDAASWPSRVTLDIIGVAGMAQDFRAVQDEESTLYKTYRTVFRSPSGAAKYFAIAQFVFPSWFLRMLPFSGNSRNVKAAETIKDVSRDLIRAKREKLEKGESTDVDIISVALQSGGFCDEDLVNQLMTFLAAGHETTASSMAWASYLLCEHRDVQERLREEVRTSLPSLSNPNSSISAAELDRLPYLNAVCNEASRLLPPVALTLRIAAHDTTILGNRIPKGTTVILAPWAVNRSKELWGQDAAEFKPERWLAPGKSNSGGAESNFSFLTFLHGPRSCIGQNFAKAEFACLLAAWVGRFDISFADPDYRMEPQSGGPTSKPKNLMLNMKPLDGW</sequence>
<dbReference type="FunFam" id="1.10.630.10:FF:000051">
    <property type="entry name" value="Cytochrome P450 monooxygenase (Fum15)"/>
    <property type="match status" value="1"/>
</dbReference>
<dbReference type="Proteomes" id="UP000504638">
    <property type="component" value="Unplaced"/>
</dbReference>
<feature type="region of interest" description="Disordered" evidence="2">
    <location>
        <begin position="521"/>
        <end position="545"/>
    </location>
</feature>
<dbReference type="GO" id="GO:0004497">
    <property type="term" value="F:monooxygenase activity"/>
    <property type="evidence" value="ECO:0007669"/>
    <property type="project" value="InterPro"/>
</dbReference>
<evidence type="ECO:0000256" key="1">
    <source>
        <dbReference type="PIRSR" id="PIRSR602401-1"/>
    </source>
</evidence>
<evidence type="ECO:0000256" key="2">
    <source>
        <dbReference type="SAM" id="MobiDB-lite"/>
    </source>
</evidence>
<evidence type="ECO:0000256" key="3">
    <source>
        <dbReference type="SAM" id="Phobius"/>
    </source>
</evidence>
<dbReference type="GO" id="GO:0016705">
    <property type="term" value="F:oxidoreductase activity, acting on paired donors, with incorporation or reduction of molecular oxygen"/>
    <property type="evidence" value="ECO:0007669"/>
    <property type="project" value="InterPro"/>
</dbReference>
<accession>A0A6G1FVC9</accession>
<dbReference type="Gene3D" id="1.10.630.10">
    <property type="entry name" value="Cytochrome P450"/>
    <property type="match status" value="1"/>
</dbReference>
<reference evidence="7" key="3">
    <citation type="submission" date="2025-04" db="UniProtKB">
        <authorList>
            <consortium name="RefSeq"/>
        </authorList>
    </citation>
    <scope>IDENTIFICATION</scope>
    <source>
        <strain evidence="7">CBS 781.70</strain>
    </source>
</reference>
<keyword evidence="1" id="KW-0408">Iron</keyword>